<organism evidence="1 2">
    <name type="scientific">Abditibacterium utsteinense</name>
    <dbReference type="NCBI Taxonomy" id="1960156"/>
    <lineage>
        <taxon>Bacteria</taxon>
        <taxon>Pseudomonadati</taxon>
        <taxon>Abditibacteriota</taxon>
        <taxon>Abditibacteriia</taxon>
        <taxon>Abditibacteriales</taxon>
        <taxon>Abditibacteriaceae</taxon>
        <taxon>Abditibacterium</taxon>
    </lineage>
</organism>
<name>A0A2S8SW91_9BACT</name>
<dbReference type="RefSeq" id="WP_105482369.1">
    <property type="nucleotide sequence ID" value="NZ_NIGF01000002.1"/>
</dbReference>
<dbReference type="InterPro" id="IPR019904">
    <property type="entry name" value="Peroxiredoxin_OsmC"/>
</dbReference>
<dbReference type="FunCoup" id="A0A2S8SW91">
    <property type="interactions" value="52"/>
</dbReference>
<evidence type="ECO:0000313" key="2">
    <source>
        <dbReference type="Proteomes" id="UP000237684"/>
    </source>
</evidence>
<evidence type="ECO:0000313" key="1">
    <source>
        <dbReference type="EMBL" id="PQV65065.1"/>
    </source>
</evidence>
<gene>
    <name evidence="1" type="ORF">B1R32_10272</name>
</gene>
<dbReference type="Pfam" id="PF02566">
    <property type="entry name" value="OsmC"/>
    <property type="match status" value="1"/>
</dbReference>
<dbReference type="GO" id="GO:0006979">
    <property type="term" value="P:response to oxidative stress"/>
    <property type="evidence" value="ECO:0007669"/>
    <property type="project" value="InterPro"/>
</dbReference>
<dbReference type="InterPro" id="IPR015946">
    <property type="entry name" value="KH_dom-like_a/b"/>
</dbReference>
<dbReference type="OrthoDB" id="9807532at2"/>
<dbReference type="PANTHER" id="PTHR42830:SF1">
    <property type="entry name" value="OSMOTICALLY INDUCIBLE FAMILY PROTEIN"/>
    <property type="match status" value="1"/>
</dbReference>
<dbReference type="InParanoid" id="A0A2S8SW91"/>
<proteinExistence type="predicted"/>
<dbReference type="AlphaFoldDB" id="A0A2S8SW91"/>
<dbReference type="InterPro" id="IPR052707">
    <property type="entry name" value="OsmC_Ohr_Peroxiredoxin"/>
</dbReference>
<accession>A0A2S8SW91</accession>
<dbReference type="EMBL" id="NIGF01000002">
    <property type="protein sequence ID" value="PQV65065.1"/>
    <property type="molecule type" value="Genomic_DNA"/>
</dbReference>
<dbReference type="GO" id="GO:0004601">
    <property type="term" value="F:peroxidase activity"/>
    <property type="evidence" value="ECO:0007669"/>
    <property type="project" value="InterPro"/>
</dbReference>
<comment type="caution">
    <text evidence="1">The sequence shown here is derived from an EMBL/GenBank/DDBJ whole genome shotgun (WGS) entry which is preliminary data.</text>
</comment>
<reference evidence="1 2" key="1">
    <citation type="journal article" date="2018" name="Syst. Appl. Microbiol.">
        <title>Abditibacterium utsteinense sp. nov., the first cultivated member of candidate phylum FBP, isolated from ice-free Antarctic soil samples.</title>
        <authorList>
            <person name="Tahon G."/>
            <person name="Tytgat B."/>
            <person name="Lebbe L."/>
            <person name="Carlier A."/>
            <person name="Willems A."/>
        </authorList>
    </citation>
    <scope>NUCLEOTIDE SEQUENCE [LARGE SCALE GENOMIC DNA]</scope>
    <source>
        <strain evidence="1 2">LMG 29911</strain>
    </source>
</reference>
<dbReference type="InterPro" id="IPR003718">
    <property type="entry name" value="OsmC/Ohr_fam"/>
</dbReference>
<keyword evidence="2" id="KW-1185">Reference proteome</keyword>
<dbReference type="SUPFAM" id="SSF82784">
    <property type="entry name" value="OsmC-like"/>
    <property type="match status" value="1"/>
</dbReference>
<sequence>MAGINRSASSTWKGDLKNGIGVIDAPSGVLNQTEFGFATRFENKKGTNPEELIAAAHAACFSMAFANYLSEQGHQPQEITTKATITLDGTSITTMHLETSGTVPGVDEAQFKTLADEAEKKCPVSNLLRSGLKISLDASLKQ</sequence>
<dbReference type="InterPro" id="IPR036102">
    <property type="entry name" value="OsmC/Ohrsf"/>
</dbReference>
<dbReference type="Proteomes" id="UP000237684">
    <property type="component" value="Unassembled WGS sequence"/>
</dbReference>
<protein>
    <submittedName>
        <fullName evidence="1">Osmotically inducible protein OsmC</fullName>
    </submittedName>
</protein>
<dbReference type="PANTHER" id="PTHR42830">
    <property type="entry name" value="OSMOTICALLY INDUCIBLE FAMILY PROTEIN"/>
    <property type="match status" value="1"/>
</dbReference>
<dbReference type="NCBIfam" id="TIGR03562">
    <property type="entry name" value="osmo_induc_OsmC"/>
    <property type="match status" value="1"/>
</dbReference>
<dbReference type="Gene3D" id="3.30.300.20">
    <property type="match status" value="1"/>
</dbReference>